<sequence>MNCILLHFVAIVAFVSCGIHGQDQELSTGPTQLSCYICDSDDPGCEDTFSPNNIEITDCSTLDYDSGNDVSRSAVSKKPAYSNSVLKSVFNNEKKTRTLNEFYNCIKVKWTNSDGSITLDRTCVKLNSSIKDACEFIKAEINDDSLKMKSCNVCKTDKCNAATNLNSSVLVSIIIGFFVMKFSS</sequence>
<keyword evidence="7" id="KW-0325">Glycoprotein</keyword>
<keyword evidence="4 9" id="KW-0732">Signal</keyword>
<evidence type="ECO:0000256" key="9">
    <source>
        <dbReference type="SAM" id="SignalP"/>
    </source>
</evidence>
<evidence type="ECO:0000256" key="7">
    <source>
        <dbReference type="ARBA" id="ARBA00023180"/>
    </source>
</evidence>
<keyword evidence="2" id="KW-0336">GPI-anchor</keyword>
<dbReference type="PANTHER" id="PTHR33562">
    <property type="entry name" value="ATILLA, ISOFORM B-RELATED-RELATED"/>
    <property type="match status" value="1"/>
</dbReference>
<keyword evidence="3" id="KW-0812">Transmembrane</keyword>
<keyword evidence="10" id="KW-1185">Reference proteome</keyword>
<comment type="subcellular location">
    <subcellularLocation>
        <location evidence="1">Membrane</location>
        <topology evidence="1">Lipid-anchor</topology>
        <topology evidence="1">GPI-anchor</topology>
    </subcellularLocation>
</comment>
<name>A0ABM1N793_NICVS</name>
<evidence type="ECO:0000256" key="6">
    <source>
        <dbReference type="ARBA" id="ARBA00023136"/>
    </source>
</evidence>
<evidence type="ECO:0000256" key="2">
    <source>
        <dbReference type="ARBA" id="ARBA00022622"/>
    </source>
</evidence>
<dbReference type="Pfam" id="PF17064">
    <property type="entry name" value="QVR"/>
    <property type="match status" value="1"/>
</dbReference>
<keyword evidence="6" id="KW-0472">Membrane</keyword>
<dbReference type="RefSeq" id="XP_017782693.1">
    <property type="nucleotide sequence ID" value="XM_017927204.1"/>
</dbReference>
<organism evidence="10 11">
    <name type="scientific">Nicrophorus vespilloides</name>
    <name type="common">Boreal carrion beetle</name>
    <dbReference type="NCBI Taxonomy" id="110193"/>
    <lineage>
        <taxon>Eukaryota</taxon>
        <taxon>Metazoa</taxon>
        <taxon>Ecdysozoa</taxon>
        <taxon>Arthropoda</taxon>
        <taxon>Hexapoda</taxon>
        <taxon>Insecta</taxon>
        <taxon>Pterygota</taxon>
        <taxon>Neoptera</taxon>
        <taxon>Endopterygota</taxon>
        <taxon>Coleoptera</taxon>
        <taxon>Polyphaga</taxon>
        <taxon>Staphyliniformia</taxon>
        <taxon>Silphidae</taxon>
        <taxon>Nicrophorinae</taxon>
        <taxon>Nicrophorus</taxon>
    </lineage>
</organism>
<evidence type="ECO:0000313" key="11">
    <source>
        <dbReference type="RefSeq" id="XP_017782693.1"/>
    </source>
</evidence>
<feature type="signal peptide" evidence="9">
    <location>
        <begin position="1"/>
        <end position="21"/>
    </location>
</feature>
<protein>
    <submittedName>
        <fullName evidence="11">Uncharacterized protein LOC108567020</fullName>
    </submittedName>
</protein>
<keyword evidence="5" id="KW-1133">Transmembrane helix</keyword>
<keyword evidence="8" id="KW-0449">Lipoprotein</keyword>
<gene>
    <name evidence="11" type="primary">LOC108567020</name>
</gene>
<accession>A0ABM1N793</accession>
<evidence type="ECO:0000256" key="8">
    <source>
        <dbReference type="ARBA" id="ARBA00023288"/>
    </source>
</evidence>
<feature type="chain" id="PRO_5045081214" evidence="9">
    <location>
        <begin position="22"/>
        <end position="184"/>
    </location>
</feature>
<evidence type="ECO:0000256" key="5">
    <source>
        <dbReference type="ARBA" id="ARBA00022989"/>
    </source>
</evidence>
<evidence type="ECO:0000256" key="1">
    <source>
        <dbReference type="ARBA" id="ARBA00004589"/>
    </source>
</evidence>
<reference evidence="11" key="1">
    <citation type="submission" date="2025-08" db="UniProtKB">
        <authorList>
            <consortium name="RefSeq"/>
        </authorList>
    </citation>
    <scope>IDENTIFICATION</scope>
    <source>
        <tissue evidence="11">Whole Larva</tissue>
    </source>
</reference>
<evidence type="ECO:0000256" key="3">
    <source>
        <dbReference type="ARBA" id="ARBA00022692"/>
    </source>
</evidence>
<proteinExistence type="predicted"/>
<dbReference type="GeneID" id="108567020"/>
<evidence type="ECO:0000256" key="4">
    <source>
        <dbReference type="ARBA" id="ARBA00022729"/>
    </source>
</evidence>
<evidence type="ECO:0000313" key="10">
    <source>
        <dbReference type="Proteomes" id="UP000695000"/>
    </source>
</evidence>
<dbReference type="Proteomes" id="UP000695000">
    <property type="component" value="Unplaced"/>
</dbReference>
<dbReference type="InterPro" id="IPR031424">
    <property type="entry name" value="QVR-like"/>
</dbReference>
<dbReference type="InterPro" id="IPR050975">
    <property type="entry name" value="Sleep_regulator"/>
</dbReference>